<evidence type="ECO:0000259" key="1">
    <source>
        <dbReference type="Pfam" id="PF08044"/>
    </source>
</evidence>
<dbReference type="Proteomes" id="UP000627838">
    <property type="component" value="Unassembled WGS sequence"/>
</dbReference>
<keyword evidence="3" id="KW-1185">Reference proteome</keyword>
<reference evidence="2 3" key="1">
    <citation type="submission" date="2020-10" db="EMBL/GenBank/DDBJ databases">
        <title>Sequencing the genomes of 1000 actinobacteria strains.</title>
        <authorList>
            <person name="Klenk H.-P."/>
        </authorList>
    </citation>
    <scope>NUCLEOTIDE SEQUENCE [LARGE SCALE GENOMIC DNA]</scope>
    <source>
        <strain evidence="2 3">DSM 46744</strain>
    </source>
</reference>
<name>A0ABR9JN50_9ACTN</name>
<evidence type="ECO:0000313" key="2">
    <source>
        <dbReference type="EMBL" id="MBE1531994.1"/>
    </source>
</evidence>
<accession>A0ABR9JN50</accession>
<gene>
    <name evidence="2" type="ORF">H4W34_001827</name>
</gene>
<dbReference type="EMBL" id="JADBDZ010000001">
    <property type="protein sequence ID" value="MBE1531994.1"/>
    <property type="molecule type" value="Genomic_DNA"/>
</dbReference>
<protein>
    <submittedName>
        <fullName evidence="2">Cytoskeletal protein CcmA (Bactofilin family)</fullName>
    </submittedName>
</protein>
<dbReference type="InterPro" id="IPR012551">
    <property type="entry name" value="DUF1707_SHOCT-like"/>
</dbReference>
<dbReference type="Pfam" id="PF08044">
    <property type="entry name" value="DUF1707"/>
    <property type="match status" value="1"/>
</dbReference>
<dbReference type="PANTHER" id="PTHR40763">
    <property type="entry name" value="MEMBRANE PROTEIN-RELATED"/>
    <property type="match status" value="1"/>
</dbReference>
<organism evidence="2 3">
    <name type="scientific">Actinomadura algeriensis</name>
    <dbReference type="NCBI Taxonomy" id="1679523"/>
    <lineage>
        <taxon>Bacteria</taxon>
        <taxon>Bacillati</taxon>
        <taxon>Actinomycetota</taxon>
        <taxon>Actinomycetes</taxon>
        <taxon>Streptosporangiales</taxon>
        <taxon>Thermomonosporaceae</taxon>
        <taxon>Actinomadura</taxon>
    </lineage>
</organism>
<sequence>MSGSLEPDVRASHDDRELAVERLRVAAGDGRLGPADLDERVERALTATTTGQLREVLRDLPAPVEDEVGLRAKHGNVERSGVWTLPRRLRVDVRSGNATIDLTRAVAVHSELDVAVAVAHGNVRIVAPPHVEVEVGSVAVHGGNVRERRRAAEGVPVRLRVRVDGEVKHGNLTVAGPRRPRRSFWRWLLRRG</sequence>
<comment type="caution">
    <text evidence="2">The sequence shown here is derived from an EMBL/GenBank/DDBJ whole genome shotgun (WGS) entry which is preliminary data.</text>
</comment>
<feature type="domain" description="DUF1707" evidence="1">
    <location>
        <begin position="9"/>
        <end position="61"/>
    </location>
</feature>
<dbReference type="PANTHER" id="PTHR40763:SF5">
    <property type="entry name" value="MEMBRANE PROTEIN"/>
    <property type="match status" value="1"/>
</dbReference>
<dbReference type="RefSeq" id="WP_192758762.1">
    <property type="nucleotide sequence ID" value="NZ_JADBDZ010000001.1"/>
</dbReference>
<evidence type="ECO:0000313" key="3">
    <source>
        <dbReference type="Proteomes" id="UP000627838"/>
    </source>
</evidence>
<proteinExistence type="predicted"/>